<gene>
    <name evidence="2" type="ORF">Mal48_13960</name>
</gene>
<dbReference type="EMBL" id="CP036267">
    <property type="protein sequence ID" value="QDT32154.1"/>
    <property type="molecule type" value="Genomic_DNA"/>
</dbReference>
<dbReference type="KEGG" id="tpol:Mal48_13960"/>
<dbReference type="Proteomes" id="UP000315724">
    <property type="component" value="Chromosome"/>
</dbReference>
<dbReference type="OrthoDB" id="215418at2"/>
<dbReference type="InterPro" id="IPR045549">
    <property type="entry name" value="bpX4"/>
</dbReference>
<evidence type="ECO:0000313" key="2">
    <source>
        <dbReference type="EMBL" id="QDT32154.1"/>
    </source>
</evidence>
<evidence type="ECO:0000313" key="3">
    <source>
        <dbReference type="Proteomes" id="UP000315724"/>
    </source>
</evidence>
<proteinExistence type="predicted"/>
<accession>A0A517QKN6</accession>
<keyword evidence="3" id="KW-1185">Reference proteome</keyword>
<sequence>MTVANVIRQLFEDGRLVLQTDQRPTLGEICKGVDVVVEFEPVFRQTLALTPPDIAQDAVSWSVEQFYLIAQRVAYQHLDQNRIEFHFDAPPADALYSVDLLFRFLPDLLRLSQSTDVNASLTERLMNLATDWPLSSVGIALSAEPEVQAILDCRSLRILYVDRIIAAGDVDRLSHSEIRNDVRAAIGANPQLSPKLSECLLTTFQNETDET</sequence>
<organism evidence="2 3">
    <name type="scientific">Thalassoglobus polymorphus</name>
    <dbReference type="NCBI Taxonomy" id="2527994"/>
    <lineage>
        <taxon>Bacteria</taxon>
        <taxon>Pseudomonadati</taxon>
        <taxon>Planctomycetota</taxon>
        <taxon>Planctomycetia</taxon>
        <taxon>Planctomycetales</taxon>
        <taxon>Planctomycetaceae</taxon>
        <taxon>Thalassoglobus</taxon>
    </lineage>
</organism>
<evidence type="ECO:0000259" key="1">
    <source>
        <dbReference type="Pfam" id="PF19920"/>
    </source>
</evidence>
<name>A0A517QKN6_9PLAN</name>
<dbReference type="RefSeq" id="WP_145197241.1">
    <property type="nucleotide sequence ID" value="NZ_CP036267.1"/>
</dbReference>
<dbReference type="Pfam" id="PF19920">
    <property type="entry name" value="bpX4"/>
    <property type="match status" value="1"/>
</dbReference>
<reference evidence="2 3" key="1">
    <citation type="submission" date="2019-02" db="EMBL/GenBank/DDBJ databases">
        <title>Deep-cultivation of Planctomycetes and their phenomic and genomic characterization uncovers novel biology.</title>
        <authorList>
            <person name="Wiegand S."/>
            <person name="Jogler M."/>
            <person name="Boedeker C."/>
            <person name="Pinto D."/>
            <person name="Vollmers J."/>
            <person name="Rivas-Marin E."/>
            <person name="Kohn T."/>
            <person name="Peeters S.H."/>
            <person name="Heuer A."/>
            <person name="Rast P."/>
            <person name="Oberbeckmann S."/>
            <person name="Bunk B."/>
            <person name="Jeske O."/>
            <person name="Meyerdierks A."/>
            <person name="Storesund J.E."/>
            <person name="Kallscheuer N."/>
            <person name="Luecker S."/>
            <person name="Lage O.M."/>
            <person name="Pohl T."/>
            <person name="Merkel B.J."/>
            <person name="Hornburger P."/>
            <person name="Mueller R.-W."/>
            <person name="Bruemmer F."/>
            <person name="Labrenz M."/>
            <person name="Spormann A.M."/>
            <person name="Op den Camp H."/>
            <person name="Overmann J."/>
            <person name="Amann R."/>
            <person name="Jetten M.S.M."/>
            <person name="Mascher T."/>
            <person name="Medema M.H."/>
            <person name="Devos D.P."/>
            <person name="Kaster A.-K."/>
            <person name="Ovreas L."/>
            <person name="Rohde M."/>
            <person name="Galperin M.Y."/>
            <person name="Jogler C."/>
        </authorList>
    </citation>
    <scope>NUCLEOTIDE SEQUENCE [LARGE SCALE GENOMIC DNA]</scope>
    <source>
        <strain evidence="2 3">Mal48</strain>
    </source>
</reference>
<dbReference type="AlphaFoldDB" id="A0A517QKN6"/>
<feature type="domain" description="MoxR-vWA-beta-propeller ternary system" evidence="1">
    <location>
        <begin position="3"/>
        <end position="193"/>
    </location>
</feature>
<protein>
    <recommendedName>
        <fullName evidence="1">MoxR-vWA-beta-propeller ternary system domain-containing protein</fullName>
    </recommendedName>
</protein>